<sequence length="202" mass="24243">MNGCFFLLEREVILMVRFLTEELDRDTFVKQYIQSFKRILLVGDANKLSAREESLLELEKKSSELFFDTFVKQHGRAPDEDTLLEQVKVNFLKRSHLFKRSAQVIDEEHFILSHVDQVKRMKEMKREVFVEGGYSFILEREKRLARDYFRKHDDYPEGYEELIISRSITAVNRGLEKLATDFMDSFSYYYKDYVKGKNKYER</sequence>
<organism evidence="1 2">
    <name type="scientific">Enterococcus wangshanyuanii</name>
    <dbReference type="NCBI Taxonomy" id="2005703"/>
    <lineage>
        <taxon>Bacteria</taxon>
        <taxon>Bacillati</taxon>
        <taxon>Bacillota</taxon>
        <taxon>Bacilli</taxon>
        <taxon>Lactobacillales</taxon>
        <taxon>Enterococcaceae</taxon>
        <taxon>Enterococcus</taxon>
    </lineage>
</organism>
<keyword evidence="2" id="KW-1185">Reference proteome</keyword>
<comment type="caution">
    <text evidence="1">The sequence shown here is derived from an EMBL/GenBank/DDBJ whole genome shotgun (WGS) entry which is preliminary data.</text>
</comment>
<proteinExistence type="predicted"/>
<reference evidence="2" key="1">
    <citation type="journal article" date="2019" name="Int. J. Syst. Evol. Microbiol.">
        <title>The Global Catalogue of Microorganisms (GCM) 10K type strain sequencing project: providing services to taxonomists for standard genome sequencing and annotation.</title>
        <authorList>
            <consortium name="The Broad Institute Genomics Platform"/>
            <consortium name="The Broad Institute Genome Sequencing Center for Infectious Disease"/>
            <person name="Wu L."/>
            <person name="Ma J."/>
        </authorList>
    </citation>
    <scope>NUCLEOTIDE SEQUENCE [LARGE SCALE GENOMIC DNA]</scope>
    <source>
        <strain evidence="2">CGMCC 1.15942</strain>
    </source>
</reference>
<name>A0ABQ1PX38_9ENTE</name>
<evidence type="ECO:0000313" key="1">
    <source>
        <dbReference type="EMBL" id="GGD05636.1"/>
    </source>
</evidence>
<evidence type="ECO:0000313" key="2">
    <source>
        <dbReference type="Proteomes" id="UP000630615"/>
    </source>
</evidence>
<gene>
    <name evidence="1" type="ORF">GCM10011573_38860</name>
</gene>
<dbReference type="Proteomes" id="UP000630615">
    <property type="component" value="Unassembled WGS sequence"/>
</dbReference>
<accession>A0ABQ1PX38</accession>
<dbReference type="EMBL" id="BMKI01000025">
    <property type="protein sequence ID" value="GGD05636.1"/>
    <property type="molecule type" value="Genomic_DNA"/>
</dbReference>
<protein>
    <submittedName>
        <fullName evidence="1">Uncharacterized protein</fullName>
    </submittedName>
</protein>